<accession>A0A6A6BWJ1</accession>
<dbReference type="EMBL" id="ML993671">
    <property type="protein sequence ID" value="KAF2158408.1"/>
    <property type="molecule type" value="Genomic_DNA"/>
</dbReference>
<keyword evidence="2" id="KW-1185">Reference proteome</keyword>
<proteinExistence type="predicted"/>
<organism evidence="1 2">
    <name type="scientific">Zasmidium cellare ATCC 36951</name>
    <dbReference type="NCBI Taxonomy" id="1080233"/>
    <lineage>
        <taxon>Eukaryota</taxon>
        <taxon>Fungi</taxon>
        <taxon>Dikarya</taxon>
        <taxon>Ascomycota</taxon>
        <taxon>Pezizomycotina</taxon>
        <taxon>Dothideomycetes</taxon>
        <taxon>Dothideomycetidae</taxon>
        <taxon>Mycosphaerellales</taxon>
        <taxon>Mycosphaerellaceae</taxon>
        <taxon>Zasmidium</taxon>
    </lineage>
</organism>
<dbReference type="AlphaFoldDB" id="A0A6A6BWJ1"/>
<sequence length="301" mass="34123">MPVRLLPKSAEAFAPRSAPEIVLNTEVPCWLTKTLKRVSGTKRSFNSVSQRSQYLKQTLGASKAIWTLCSLLLLKAPDADLRKNCDALVEALHNYQFLHVEAYVVHVDMVSAQEVAFKLTPETIERLIEYHADIYSVDASADTPEWPGKESQVKSMQDDFRQSVNQFVLCTRVSALEGMEKDGSGELIQDSKKAKRAIMELFLPLVDPRPSYRLASPLRSKSILCEEPRVENTDRRDDDTELGSLAQHNPSLYDPWCSLPLYFSRHHYDMCPIQNPPPIWYELVNPTMPAEPERQIGECAC</sequence>
<gene>
    <name evidence="1" type="ORF">M409DRAFT_61677</name>
</gene>
<reference evidence="1" key="1">
    <citation type="journal article" date="2020" name="Stud. Mycol.">
        <title>101 Dothideomycetes genomes: a test case for predicting lifestyles and emergence of pathogens.</title>
        <authorList>
            <person name="Haridas S."/>
            <person name="Albert R."/>
            <person name="Binder M."/>
            <person name="Bloem J."/>
            <person name="Labutti K."/>
            <person name="Salamov A."/>
            <person name="Andreopoulos B."/>
            <person name="Baker S."/>
            <person name="Barry K."/>
            <person name="Bills G."/>
            <person name="Bluhm B."/>
            <person name="Cannon C."/>
            <person name="Castanera R."/>
            <person name="Culley D."/>
            <person name="Daum C."/>
            <person name="Ezra D."/>
            <person name="Gonzalez J."/>
            <person name="Henrissat B."/>
            <person name="Kuo A."/>
            <person name="Liang C."/>
            <person name="Lipzen A."/>
            <person name="Lutzoni F."/>
            <person name="Magnuson J."/>
            <person name="Mondo S."/>
            <person name="Nolan M."/>
            <person name="Ohm R."/>
            <person name="Pangilinan J."/>
            <person name="Park H.-J."/>
            <person name="Ramirez L."/>
            <person name="Alfaro M."/>
            <person name="Sun H."/>
            <person name="Tritt A."/>
            <person name="Yoshinaga Y."/>
            <person name="Zwiers L.-H."/>
            <person name="Turgeon B."/>
            <person name="Goodwin S."/>
            <person name="Spatafora J."/>
            <person name="Crous P."/>
            <person name="Grigoriev I."/>
        </authorList>
    </citation>
    <scope>NUCLEOTIDE SEQUENCE</scope>
    <source>
        <strain evidence="1">ATCC 36951</strain>
    </source>
</reference>
<dbReference type="OrthoDB" id="5352472at2759"/>
<protein>
    <submittedName>
        <fullName evidence="1">Uncharacterized protein</fullName>
    </submittedName>
</protein>
<evidence type="ECO:0000313" key="1">
    <source>
        <dbReference type="EMBL" id="KAF2158408.1"/>
    </source>
</evidence>
<dbReference type="RefSeq" id="XP_033659297.1">
    <property type="nucleotide sequence ID" value="XM_033814836.1"/>
</dbReference>
<dbReference type="Proteomes" id="UP000799537">
    <property type="component" value="Unassembled WGS sequence"/>
</dbReference>
<name>A0A6A6BWJ1_ZASCE</name>
<dbReference type="GeneID" id="54568108"/>
<evidence type="ECO:0000313" key="2">
    <source>
        <dbReference type="Proteomes" id="UP000799537"/>
    </source>
</evidence>